<dbReference type="InterPro" id="IPR020850">
    <property type="entry name" value="GED_dom"/>
</dbReference>
<comment type="caution">
    <text evidence="2">The sequence shown here is derived from an EMBL/GenBank/DDBJ whole genome shotgun (WGS) entry which is preliminary data.</text>
</comment>
<dbReference type="PANTHER" id="PTHR11566:SF21">
    <property type="entry name" value="DYNAMIN RELATED PROTEIN 1, ISOFORM A"/>
    <property type="match status" value="1"/>
</dbReference>
<dbReference type="EMBL" id="CAJOBF010014890">
    <property type="protein sequence ID" value="CAF4343420.1"/>
    <property type="molecule type" value="Genomic_DNA"/>
</dbReference>
<dbReference type="Gene3D" id="1.20.120.1240">
    <property type="entry name" value="Dynamin, middle domain"/>
    <property type="match status" value="1"/>
</dbReference>
<dbReference type="GO" id="GO:0016020">
    <property type="term" value="C:membrane"/>
    <property type="evidence" value="ECO:0007669"/>
    <property type="project" value="TreeGrafter"/>
</dbReference>
<dbReference type="InterPro" id="IPR022812">
    <property type="entry name" value="Dynamin"/>
</dbReference>
<accession>A0A820KKT6</accession>
<protein>
    <recommendedName>
        <fullName evidence="1">GED domain-containing protein</fullName>
    </recommendedName>
</protein>
<feature type="non-terminal residue" evidence="2">
    <location>
        <position position="1"/>
    </location>
</feature>
<dbReference type="PROSITE" id="PS51388">
    <property type="entry name" value="GED"/>
    <property type="match status" value="1"/>
</dbReference>
<dbReference type="GO" id="GO:0005874">
    <property type="term" value="C:microtubule"/>
    <property type="evidence" value="ECO:0007669"/>
    <property type="project" value="TreeGrafter"/>
</dbReference>
<dbReference type="GO" id="GO:0005737">
    <property type="term" value="C:cytoplasm"/>
    <property type="evidence" value="ECO:0007669"/>
    <property type="project" value="TreeGrafter"/>
</dbReference>
<dbReference type="AlphaFoldDB" id="A0A820KKT6"/>
<proteinExistence type="predicted"/>
<evidence type="ECO:0000313" key="2">
    <source>
        <dbReference type="EMBL" id="CAF4343420.1"/>
    </source>
</evidence>
<dbReference type="InterPro" id="IPR027417">
    <property type="entry name" value="P-loop_NTPase"/>
</dbReference>
<dbReference type="InterPro" id="IPR000375">
    <property type="entry name" value="Dynamin_stalk"/>
</dbReference>
<evidence type="ECO:0000259" key="1">
    <source>
        <dbReference type="PROSITE" id="PS51388"/>
    </source>
</evidence>
<dbReference type="GO" id="GO:0008017">
    <property type="term" value="F:microtubule binding"/>
    <property type="evidence" value="ECO:0007669"/>
    <property type="project" value="TreeGrafter"/>
</dbReference>
<name>A0A820KKT6_9BILA</name>
<organism evidence="2 3">
    <name type="scientific">Rotaria magnacalcarata</name>
    <dbReference type="NCBI Taxonomy" id="392030"/>
    <lineage>
        <taxon>Eukaryota</taxon>
        <taxon>Metazoa</taxon>
        <taxon>Spiralia</taxon>
        <taxon>Gnathifera</taxon>
        <taxon>Rotifera</taxon>
        <taxon>Eurotatoria</taxon>
        <taxon>Bdelloidea</taxon>
        <taxon>Philodinida</taxon>
        <taxon>Philodinidae</taxon>
        <taxon>Rotaria</taxon>
    </lineage>
</organism>
<dbReference type="SUPFAM" id="SSF52540">
    <property type="entry name" value="P-loop containing nucleoside triphosphate hydrolases"/>
    <property type="match status" value="1"/>
</dbReference>
<dbReference type="Pfam" id="PF01031">
    <property type="entry name" value="Dynamin_M"/>
    <property type="match status" value="1"/>
</dbReference>
<gene>
    <name evidence="2" type="ORF">UXM345_LOCUS35637</name>
</gene>
<dbReference type="Gene3D" id="3.40.50.300">
    <property type="entry name" value="P-loop containing nucleotide triphosphate hydrolases"/>
    <property type="match status" value="1"/>
</dbReference>
<sequence>TVESFTIARECDPTGERTIGVITKSDLAVNHDILIQQLLMDRPDVLHLKLGFIAVRNRSTEERISLKDARKREKEFFSQHPASSIAGHCLGIHSLINRLADLYSDRVKETFPKMRAEVQKKLKDVREQLSKFPPDLESTSARLAKYYELADWYAENIIGMRFKSSDDGEHNSMVNKLHHKLKQAHEIVERKEADLLSSAYCLKVKRAMSACFGEQLPNFLPHPVLKQFICKKLDELWIVIDVLIKDSFRMTRQLLLENDNDACKGDILLLKLLPTFRQVTYAYLTKKQQTICDQLRELLRIEKLEPYTLNDDYVTKVNKFKEHIAKRKSGNKGEAKHSPWTHNYDDDDDESVYDAISNDDQAVQDMIISIYSYWKVVFKRYMDYAALCVRAGCVLDTCSGIRECLRQTPVQQPTYVDAVLAEDTHIRAQREQLQQKNVRLEKVDAILGGGRIPIGDDVTLVSGSTLLENAPLMTLDKLAESMTLSRQINTTSVLTPTSATCNRESIPNAAPIALTNPALSAFTTIKKTHK</sequence>
<dbReference type="PANTHER" id="PTHR11566">
    <property type="entry name" value="DYNAMIN"/>
    <property type="match status" value="1"/>
</dbReference>
<reference evidence="2" key="1">
    <citation type="submission" date="2021-02" db="EMBL/GenBank/DDBJ databases">
        <authorList>
            <person name="Nowell W R."/>
        </authorList>
    </citation>
    <scope>NUCLEOTIDE SEQUENCE</scope>
</reference>
<dbReference type="Proteomes" id="UP000663842">
    <property type="component" value="Unassembled WGS sequence"/>
</dbReference>
<feature type="domain" description="GED" evidence="1">
    <location>
        <begin position="363"/>
        <end position="455"/>
    </location>
</feature>
<dbReference type="GO" id="GO:0003924">
    <property type="term" value="F:GTPase activity"/>
    <property type="evidence" value="ECO:0007669"/>
    <property type="project" value="TreeGrafter"/>
</dbReference>
<evidence type="ECO:0000313" key="3">
    <source>
        <dbReference type="Proteomes" id="UP000663842"/>
    </source>
</evidence>